<sequence length="103" mass="12346">MKERKKLSLKKIIQKLLINYALFILIFFTLGFVNSISVIRINFLIDVFLIIYSLYFNLMLLKKEYNVHFFVKILFVFITMFLAIFVYFAFLMPENGLPPVLFM</sequence>
<feature type="transmembrane region" description="Helical" evidence="1">
    <location>
        <begin position="39"/>
        <end position="61"/>
    </location>
</feature>
<evidence type="ECO:0000256" key="1">
    <source>
        <dbReference type="SAM" id="Phobius"/>
    </source>
</evidence>
<evidence type="ECO:0000313" key="2">
    <source>
        <dbReference type="EMBL" id="RHG17497.1"/>
    </source>
</evidence>
<keyword evidence="1" id="KW-0812">Transmembrane</keyword>
<proteinExistence type="predicted"/>
<comment type="caution">
    <text evidence="2">The sequence shown here is derived from an EMBL/GenBank/DDBJ whole genome shotgun (WGS) entry which is preliminary data.</text>
</comment>
<feature type="transmembrane region" description="Helical" evidence="1">
    <location>
        <begin position="73"/>
        <end position="93"/>
    </location>
</feature>
<name>A0A414SED5_MEDGN</name>
<organism evidence="2 3">
    <name type="scientific">Mediterraneibacter gnavus</name>
    <name type="common">Ruminococcus gnavus</name>
    <dbReference type="NCBI Taxonomy" id="33038"/>
    <lineage>
        <taxon>Bacteria</taxon>
        <taxon>Bacillati</taxon>
        <taxon>Bacillota</taxon>
        <taxon>Clostridia</taxon>
        <taxon>Lachnospirales</taxon>
        <taxon>Lachnospiraceae</taxon>
        <taxon>Mediterraneibacter</taxon>
    </lineage>
</organism>
<gene>
    <name evidence="2" type="ORF">DW270_11565</name>
</gene>
<dbReference type="AlphaFoldDB" id="A0A414SED5"/>
<dbReference type="RefSeq" id="WP_118263139.1">
    <property type="nucleotide sequence ID" value="NZ_QRIA01000015.1"/>
</dbReference>
<keyword evidence="1" id="KW-0472">Membrane</keyword>
<accession>A0A414SED5</accession>
<keyword evidence="1" id="KW-1133">Transmembrane helix</keyword>
<dbReference type="EMBL" id="QRIA01000015">
    <property type="protein sequence ID" value="RHG17497.1"/>
    <property type="molecule type" value="Genomic_DNA"/>
</dbReference>
<dbReference type="Proteomes" id="UP000285697">
    <property type="component" value="Unassembled WGS sequence"/>
</dbReference>
<reference evidence="2 3" key="1">
    <citation type="submission" date="2018-08" db="EMBL/GenBank/DDBJ databases">
        <title>A genome reference for cultivated species of the human gut microbiota.</title>
        <authorList>
            <person name="Zou Y."/>
            <person name="Xue W."/>
            <person name="Luo G."/>
        </authorList>
    </citation>
    <scope>NUCLEOTIDE SEQUENCE [LARGE SCALE GENOMIC DNA]</scope>
    <source>
        <strain evidence="2 3">AM22-7AC</strain>
    </source>
</reference>
<protein>
    <submittedName>
        <fullName evidence="2">Uncharacterized protein</fullName>
    </submittedName>
</protein>
<evidence type="ECO:0000313" key="3">
    <source>
        <dbReference type="Proteomes" id="UP000285697"/>
    </source>
</evidence>
<feature type="transmembrane region" description="Helical" evidence="1">
    <location>
        <begin position="12"/>
        <end position="33"/>
    </location>
</feature>